<feature type="transmembrane region" description="Helical" evidence="7">
    <location>
        <begin position="290"/>
        <end position="315"/>
    </location>
</feature>
<name>A0ABV3TPA7_9RHOB</name>
<reference evidence="9 10" key="1">
    <citation type="journal article" date="2011" name="Int. J. Syst. Evol. Microbiol.">
        <title>Zhongshania antarctica gen. nov., sp. nov. and Zhongshania guokunii sp. nov., gammaproteobacteria respectively isolated from coastal attached (fast) ice and surface seawater of the Antarctic.</title>
        <authorList>
            <person name="Li H.J."/>
            <person name="Zhang X.Y."/>
            <person name="Chen C.X."/>
            <person name="Zhang Y.J."/>
            <person name="Gao Z.M."/>
            <person name="Yu Y."/>
            <person name="Chen X.L."/>
            <person name="Chen B."/>
            <person name="Zhang Y.Z."/>
        </authorList>
    </citation>
    <scope>NUCLEOTIDE SEQUENCE [LARGE SCALE GENOMIC DNA]</scope>
    <source>
        <strain evidence="9 10">15-R06ZXC-3</strain>
    </source>
</reference>
<feature type="transmembrane region" description="Helical" evidence="7">
    <location>
        <begin position="197"/>
        <end position="225"/>
    </location>
</feature>
<dbReference type="PANTHER" id="PTHR32243:SF18">
    <property type="entry name" value="INNER MEMBRANE ABC TRANSPORTER PERMEASE PROTEIN YCJP"/>
    <property type="match status" value="1"/>
</dbReference>
<comment type="similarity">
    <text evidence="7">Belongs to the binding-protein-dependent transport system permease family.</text>
</comment>
<comment type="caution">
    <text evidence="9">The sequence shown here is derived from an EMBL/GenBank/DDBJ whole genome shotgun (WGS) entry which is preliminary data.</text>
</comment>
<evidence type="ECO:0000256" key="5">
    <source>
        <dbReference type="ARBA" id="ARBA00022989"/>
    </source>
</evidence>
<feature type="transmembrane region" description="Helical" evidence="7">
    <location>
        <begin position="245"/>
        <end position="269"/>
    </location>
</feature>
<dbReference type="Proteomes" id="UP001557465">
    <property type="component" value="Unassembled WGS sequence"/>
</dbReference>
<keyword evidence="3" id="KW-1003">Cell membrane</keyword>
<feature type="domain" description="ABC transmembrane type-1" evidence="8">
    <location>
        <begin position="165"/>
        <end position="370"/>
    </location>
</feature>
<evidence type="ECO:0000256" key="6">
    <source>
        <dbReference type="ARBA" id="ARBA00023136"/>
    </source>
</evidence>
<evidence type="ECO:0000256" key="1">
    <source>
        <dbReference type="ARBA" id="ARBA00004651"/>
    </source>
</evidence>
<dbReference type="Pfam" id="PF00528">
    <property type="entry name" value="BPD_transp_1"/>
    <property type="match status" value="1"/>
</dbReference>
<evidence type="ECO:0000313" key="10">
    <source>
        <dbReference type="Proteomes" id="UP001557465"/>
    </source>
</evidence>
<feature type="transmembrane region" description="Helical" evidence="7">
    <location>
        <begin position="99"/>
        <end position="125"/>
    </location>
</feature>
<comment type="subcellular location">
    <subcellularLocation>
        <location evidence="1 7">Cell membrane</location>
        <topology evidence="1 7">Multi-pass membrane protein</topology>
    </subcellularLocation>
</comment>
<dbReference type="InterPro" id="IPR050901">
    <property type="entry name" value="BP-dep_ABC_trans_perm"/>
</dbReference>
<evidence type="ECO:0000313" key="9">
    <source>
        <dbReference type="EMBL" id="MEX1663441.1"/>
    </source>
</evidence>
<dbReference type="SUPFAM" id="SSF161098">
    <property type="entry name" value="MetI-like"/>
    <property type="match status" value="1"/>
</dbReference>
<feature type="transmembrane region" description="Helical" evidence="7">
    <location>
        <begin position="350"/>
        <end position="370"/>
    </location>
</feature>
<protein>
    <submittedName>
        <fullName evidence="9">Carbohydrate ABC transporter permease</fullName>
    </submittedName>
</protein>
<organism evidence="9 10">
    <name type="scientific">Thioclava arctica</name>
    <dbReference type="NCBI Taxonomy" id="3238301"/>
    <lineage>
        <taxon>Bacteria</taxon>
        <taxon>Pseudomonadati</taxon>
        <taxon>Pseudomonadota</taxon>
        <taxon>Alphaproteobacteria</taxon>
        <taxon>Rhodobacterales</taxon>
        <taxon>Paracoccaceae</taxon>
        <taxon>Thioclava</taxon>
    </lineage>
</organism>
<dbReference type="InterPro" id="IPR000515">
    <property type="entry name" value="MetI-like"/>
</dbReference>
<evidence type="ECO:0000256" key="2">
    <source>
        <dbReference type="ARBA" id="ARBA00022448"/>
    </source>
</evidence>
<keyword evidence="10" id="KW-1185">Reference proteome</keyword>
<evidence type="ECO:0000256" key="3">
    <source>
        <dbReference type="ARBA" id="ARBA00022475"/>
    </source>
</evidence>
<dbReference type="EMBL" id="JBFRYC010000016">
    <property type="protein sequence ID" value="MEX1663441.1"/>
    <property type="molecule type" value="Genomic_DNA"/>
</dbReference>
<keyword evidence="4 7" id="KW-0812">Transmembrane</keyword>
<keyword evidence="5 7" id="KW-1133">Transmembrane helix</keyword>
<keyword evidence="6 7" id="KW-0472">Membrane</keyword>
<evidence type="ECO:0000259" key="8">
    <source>
        <dbReference type="PROSITE" id="PS50928"/>
    </source>
</evidence>
<evidence type="ECO:0000256" key="4">
    <source>
        <dbReference type="ARBA" id="ARBA00022692"/>
    </source>
</evidence>
<accession>A0ABV3TPA7</accession>
<dbReference type="PROSITE" id="PS50928">
    <property type="entry name" value="ABC_TM1"/>
    <property type="match status" value="1"/>
</dbReference>
<dbReference type="CDD" id="cd06261">
    <property type="entry name" value="TM_PBP2"/>
    <property type="match status" value="1"/>
</dbReference>
<sequence>MSTPKALQQSFGLRAGSAIFLIFWSLLAAFPIFWVAVMSFKLPIDAFSQNPFAVIFGPATLAAGHGLSVLDILLGLVVLIFTAWFAMRRLPVLVRRYSPAGWIALGWIAGASLFGALFVVVFFTLLPPVAHALDAIAGPLGHKVVGLTTEQYRAVWVDRQFYRNFANSMLITGGVVTVSLTVGTLAGYALARAGGSFAFWILIIALVFRALPHSVLVAGYLPVFINSAEYLRPILGDHAPTLYGQPWAVIAVLVAINQPFTIWMLRSFFQNIPADLDEAARVDGCTHFQAFRWVIMPVMWPGVITTGLFSFLLAYNDFLVCSLLLDAQNQTMVPAIMSFFNRETTTTDQVQAVAAAVSITAPLLLLVMVFQRQIVSGLTAGAVKG</sequence>
<dbReference type="PANTHER" id="PTHR32243">
    <property type="entry name" value="MALTOSE TRANSPORT SYSTEM PERMEASE-RELATED"/>
    <property type="match status" value="1"/>
</dbReference>
<feature type="transmembrane region" description="Helical" evidence="7">
    <location>
        <begin position="21"/>
        <end position="42"/>
    </location>
</feature>
<feature type="transmembrane region" description="Helical" evidence="7">
    <location>
        <begin position="169"/>
        <end position="190"/>
    </location>
</feature>
<feature type="transmembrane region" description="Helical" evidence="7">
    <location>
        <begin position="62"/>
        <end position="87"/>
    </location>
</feature>
<dbReference type="Gene3D" id="1.10.3720.10">
    <property type="entry name" value="MetI-like"/>
    <property type="match status" value="1"/>
</dbReference>
<keyword evidence="2 7" id="KW-0813">Transport</keyword>
<gene>
    <name evidence="9" type="ORF">AB4874_17705</name>
</gene>
<evidence type="ECO:0000256" key="7">
    <source>
        <dbReference type="RuleBase" id="RU363032"/>
    </source>
</evidence>
<dbReference type="InterPro" id="IPR035906">
    <property type="entry name" value="MetI-like_sf"/>
</dbReference>
<proteinExistence type="inferred from homology"/>
<dbReference type="RefSeq" id="WP_368392972.1">
    <property type="nucleotide sequence ID" value="NZ_JBFRYC010000016.1"/>
</dbReference>